<dbReference type="GO" id="GO:0005975">
    <property type="term" value="P:carbohydrate metabolic process"/>
    <property type="evidence" value="ECO:0007669"/>
    <property type="project" value="InterPro"/>
</dbReference>
<dbReference type="InterPro" id="IPR017853">
    <property type="entry name" value="GH"/>
</dbReference>
<dbReference type="AlphaFoldDB" id="A0A9D2Q5U9"/>
<evidence type="ECO:0000259" key="6">
    <source>
        <dbReference type="SMART" id="SM01217"/>
    </source>
</evidence>
<dbReference type="Gene3D" id="2.60.40.10">
    <property type="entry name" value="Immunoglobulins"/>
    <property type="match status" value="1"/>
</dbReference>
<dbReference type="InterPro" id="IPR019800">
    <property type="entry name" value="Glyco_hydro_3_AS"/>
</dbReference>
<dbReference type="Pfam" id="PF00933">
    <property type="entry name" value="Glyco_hydro_3"/>
    <property type="match status" value="1"/>
</dbReference>
<feature type="compositionally biased region" description="Basic residues" evidence="5">
    <location>
        <begin position="832"/>
        <end position="842"/>
    </location>
</feature>
<evidence type="ECO:0000256" key="2">
    <source>
        <dbReference type="ARBA" id="ARBA00022801"/>
    </source>
</evidence>
<evidence type="ECO:0000313" key="8">
    <source>
        <dbReference type="Proteomes" id="UP000823902"/>
    </source>
</evidence>
<evidence type="ECO:0000313" key="7">
    <source>
        <dbReference type="EMBL" id="HJC73473.1"/>
    </source>
</evidence>
<proteinExistence type="inferred from homology"/>
<dbReference type="SUPFAM" id="SSF52279">
    <property type="entry name" value="Beta-D-glucan exohydrolase, C-terminal domain"/>
    <property type="match status" value="1"/>
</dbReference>
<keyword evidence="2 4" id="KW-0378">Hydrolase</keyword>
<evidence type="ECO:0000256" key="1">
    <source>
        <dbReference type="ARBA" id="ARBA00005336"/>
    </source>
</evidence>
<dbReference type="InterPro" id="IPR001764">
    <property type="entry name" value="Glyco_hydro_3_N"/>
</dbReference>
<feature type="domain" description="Fibronectin type III-like" evidence="6">
    <location>
        <begin position="335"/>
        <end position="406"/>
    </location>
</feature>
<reference evidence="7" key="1">
    <citation type="journal article" date="2021" name="PeerJ">
        <title>Extensive microbial diversity within the chicken gut microbiome revealed by metagenomics and culture.</title>
        <authorList>
            <person name="Gilroy R."/>
            <person name="Ravi A."/>
            <person name="Getino M."/>
            <person name="Pursley I."/>
            <person name="Horton D.L."/>
            <person name="Alikhan N.F."/>
            <person name="Baker D."/>
            <person name="Gharbi K."/>
            <person name="Hall N."/>
            <person name="Watson M."/>
            <person name="Adriaenssens E.M."/>
            <person name="Foster-Nyarko E."/>
            <person name="Jarju S."/>
            <person name="Secka A."/>
            <person name="Antonio M."/>
            <person name="Oren A."/>
            <person name="Chaudhuri R.R."/>
            <person name="La Ragione R."/>
            <person name="Hildebrand F."/>
            <person name="Pallen M.J."/>
        </authorList>
    </citation>
    <scope>NUCLEOTIDE SEQUENCE</scope>
    <source>
        <strain evidence="7">CHK196-7946</strain>
    </source>
</reference>
<dbReference type="Gene3D" id="3.20.20.300">
    <property type="entry name" value="Glycoside hydrolase, family 3, N-terminal domain"/>
    <property type="match status" value="1"/>
</dbReference>
<evidence type="ECO:0000256" key="5">
    <source>
        <dbReference type="SAM" id="MobiDB-lite"/>
    </source>
</evidence>
<dbReference type="SMART" id="SM01217">
    <property type="entry name" value="Fn3_like"/>
    <property type="match status" value="1"/>
</dbReference>
<dbReference type="Proteomes" id="UP000823902">
    <property type="component" value="Unassembled WGS sequence"/>
</dbReference>
<gene>
    <name evidence="7" type="ORF">H9697_00755</name>
</gene>
<dbReference type="InterPro" id="IPR002772">
    <property type="entry name" value="Glyco_hydro_3_C"/>
</dbReference>
<keyword evidence="4" id="KW-0326">Glycosidase</keyword>
<dbReference type="SUPFAM" id="SSF51445">
    <property type="entry name" value="(Trans)glycosidases"/>
    <property type="match status" value="1"/>
</dbReference>
<protein>
    <submittedName>
        <fullName evidence="7">Glycoside hydrolase family 3 C-terminal domain-containing protein</fullName>
    </submittedName>
</protein>
<dbReference type="PRINTS" id="PR00133">
    <property type="entry name" value="GLHYDRLASE3"/>
</dbReference>
<dbReference type="Pfam" id="PF14310">
    <property type="entry name" value="Fn3-like"/>
    <property type="match status" value="1"/>
</dbReference>
<dbReference type="InterPro" id="IPR036962">
    <property type="entry name" value="Glyco_hydro_3_N_sf"/>
</dbReference>
<name>A0A9D2Q5U9_9FIRM</name>
<comment type="similarity">
    <text evidence="1 4">Belongs to the glycosyl hydrolase 3 family.</text>
</comment>
<comment type="caution">
    <text evidence="7">The sequence shown here is derived from an EMBL/GenBank/DDBJ whole genome shotgun (WGS) entry which is preliminary data.</text>
</comment>
<feature type="region of interest" description="Disordered" evidence="5">
    <location>
        <begin position="831"/>
        <end position="853"/>
    </location>
</feature>
<dbReference type="InterPro" id="IPR036881">
    <property type="entry name" value="Glyco_hydro_3_C_sf"/>
</dbReference>
<accession>A0A9D2Q5U9</accession>
<dbReference type="InterPro" id="IPR026891">
    <property type="entry name" value="Fn3-like"/>
</dbReference>
<dbReference type="PROSITE" id="PS00775">
    <property type="entry name" value="GLYCOSYL_HYDROL_F3"/>
    <property type="match status" value="1"/>
</dbReference>
<sequence>MKMKIRNKAAFTDEVTPLEEENAQVSYEAALEGIVLLENDGILPIAPGKVALYGAGAGMTIKGGTGSGEVNERHAVSILEGMESAGFTVTTKNWLKGYEEEYRKGEEEYAAEFRRRMLKFDIVNMMGTPYQHPFGSPVTIEDIHDSDTDTCIYVVARQAGESADRKLKNFEYSLSDEEKANLAMCAANYEKMIVVINVGSVFDMSFLDEIAGIGAVVYYGQQGMRGGNAFADLICGKATPSAKTVDTWPKKYEDIPFAMDYSYLNGDVDQEYYREGIYVGYRYFDSYDVEPRYPFGYGLSYTSFKVEKETVTADGGKVAVSAKVTNTGSAYSGKEVVQLYVSCPKTGMAKEYQKLATFAKTEELKPGESAEISLAFDLADLASYREEDAAYVLEKGDYILRLGTSSRDTSAAAALILDEDIVTEQCENICPVVLKVKEMEPPMLSDTEEEQDTDLERIPVKAADIATVGHLYEEPEIYSSPVTDAVLDVLSDEELCDVVTGAGVTGGGPKFFEAPGSAGYTTGELIDKGLPNVCLADGPAGLRLQKISAVMHNGRLKSVEPMLSAMNYIPDLAKKFVLGNPEKRPCVYQFATSFPTGLALAQSWNTALVERVGKAVGKEMERYGVTYWLAPGMNIHRNPLCGRNFEYYSEDPLLSGKMAAAMSKGVQSRRGCYVTVKHFCCNNQEDNRNHTNANVNERALREIYLRGFRIAVQEGHAQALMTSYNKVNGTYVNNSYDLLTKVLRNEWGFDGVVMTDWFATGKGVGSHSAAIEAGNDLIMPGGKGAAKELKQKVRDGELDVTALKRCAANVIRGITGSRIYQAYRRMYGNTMPHRRTVRRRQYRPAIQRRSSRR</sequence>
<reference evidence="7" key="2">
    <citation type="submission" date="2021-04" db="EMBL/GenBank/DDBJ databases">
        <authorList>
            <person name="Gilroy R."/>
        </authorList>
    </citation>
    <scope>NUCLEOTIDE SEQUENCE</scope>
    <source>
        <strain evidence="7">CHK196-7946</strain>
    </source>
</reference>
<evidence type="ECO:0000256" key="4">
    <source>
        <dbReference type="RuleBase" id="RU361161"/>
    </source>
</evidence>
<dbReference type="Pfam" id="PF01915">
    <property type="entry name" value="Glyco_hydro_3_C"/>
    <property type="match status" value="1"/>
</dbReference>
<dbReference type="PANTHER" id="PTHR42715">
    <property type="entry name" value="BETA-GLUCOSIDASE"/>
    <property type="match status" value="1"/>
</dbReference>
<organism evidence="7 8">
    <name type="scientific">Candidatus Mediterraneibacter faecavium</name>
    <dbReference type="NCBI Taxonomy" id="2838668"/>
    <lineage>
        <taxon>Bacteria</taxon>
        <taxon>Bacillati</taxon>
        <taxon>Bacillota</taxon>
        <taxon>Clostridia</taxon>
        <taxon>Lachnospirales</taxon>
        <taxon>Lachnospiraceae</taxon>
        <taxon>Mediterraneibacter</taxon>
    </lineage>
</organism>
<feature type="compositionally biased region" description="Low complexity" evidence="5">
    <location>
        <begin position="843"/>
        <end position="853"/>
    </location>
</feature>
<dbReference type="EMBL" id="DWVY01000004">
    <property type="protein sequence ID" value="HJC73473.1"/>
    <property type="molecule type" value="Genomic_DNA"/>
</dbReference>
<evidence type="ECO:0000256" key="3">
    <source>
        <dbReference type="ARBA" id="ARBA00023277"/>
    </source>
</evidence>
<dbReference type="InterPro" id="IPR050288">
    <property type="entry name" value="Cellulose_deg_GH3"/>
</dbReference>
<dbReference type="GO" id="GO:0004553">
    <property type="term" value="F:hydrolase activity, hydrolyzing O-glycosyl compounds"/>
    <property type="evidence" value="ECO:0007669"/>
    <property type="project" value="InterPro"/>
</dbReference>
<dbReference type="Gene3D" id="3.40.50.1700">
    <property type="entry name" value="Glycoside hydrolase family 3 C-terminal domain"/>
    <property type="match status" value="1"/>
</dbReference>
<dbReference type="PANTHER" id="PTHR42715:SF10">
    <property type="entry name" value="BETA-GLUCOSIDASE"/>
    <property type="match status" value="1"/>
</dbReference>
<keyword evidence="3" id="KW-0119">Carbohydrate metabolism</keyword>
<dbReference type="InterPro" id="IPR013783">
    <property type="entry name" value="Ig-like_fold"/>
</dbReference>